<evidence type="ECO:0000256" key="1">
    <source>
        <dbReference type="SAM" id="MobiDB-lite"/>
    </source>
</evidence>
<evidence type="ECO:0000313" key="3">
    <source>
        <dbReference type="Proteomes" id="UP000559256"/>
    </source>
</evidence>
<dbReference type="EMBL" id="JAACJM010000285">
    <property type="protein sequence ID" value="KAF5333825.1"/>
    <property type="molecule type" value="Genomic_DNA"/>
</dbReference>
<proteinExistence type="predicted"/>
<dbReference type="Proteomes" id="UP000559256">
    <property type="component" value="Unassembled WGS sequence"/>
</dbReference>
<evidence type="ECO:0000313" key="2">
    <source>
        <dbReference type="EMBL" id="KAF5333825.1"/>
    </source>
</evidence>
<keyword evidence="3" id="KW-1185">Reference proteome</keyword>
<name>A0A8H5C286_9AGAR</name>
<dbReference type="AlphaFoldDB" id="A0A8H5C286"/>
<accession>A0A8H5C286</accession>
<organism evidence="2 3">
    <name type="scientific">Tetrapyrgos nigripes</name>
    <dbReference type="NCBI Taxonomy" id="182062"/>
    <lineage>
        <taxon>Eukaryota</taxon>
        <taxon>Fungi</taxon>
        <taxon>Dikarya</taxon>
        <taxon>Basidiomycota</taxon>
        <taxon>Agaricomycotina</taxon>
        <taxon>Agaricomycetes</taxon>
        <taxon>Agaricomycetidae</taxon>
        <taxon>Agaricales</taxon>
        <taxon>Marasmiineae</taxon>
        <taxon>Marasmiaceae</taxon>
        <taxon>Tetrapyrgos</taxon>
    </lineage>
</organism>
<dbReference type="InterPro" id="IPR002843">
    <property type="entry name" value="ATPase_V0-cplx_csu/dsu"/>
</dbReference>
<dbReference type="Pfam" id="PF01992">
    <property type="entry name" value="vATP-synt_AC39"/>
    <property type="match status" value="1"/>
</dbReference>
<dbReference type="GO" id="GO:0033179">
    <property type="term" value="C:proton-transporting V-type ATPase, V0 domain"/>
    <property type="evidence" value="ECO:0007669"/>
    <property type="project" value="InterPro"/>
</dbReference>
<dbReference type="InterPro" id="IPR016727">
    <property type="entry name" value="ATPase_V0-cplx_dsu"/>
</dbReference>
<dbReference type="OrthoDB" id="10250083at2759"/>
<feature type="region of interest" description="Disordered" evidence="1">
    <location>
        <begin position="88"/>
        <end position="126"/>
    </location>
</feature>
<protein>
    <submittedName>
        <fullName evidence="2">Uncharacterized protein</fullName>
    </submittedName>
</protein>
<dbReference type="GO" id="GO:0046961">
    <property type="term" value="F:proton-transporting ATPase activity, rotational mechanism"/>
    <property type="evidence" value="ECO:0007669"/>
    <property type="project" value="InterPro"/>
</dbReference>
<sequence>MGPSEPMLRAKSSMLCLEAREMSSDQVRKTVTNHRRTVNITINSFNIELSKEQRAKLFPAIGRLFPEGNNQLAKADELDQVRAEYRSFFPDSPSSGAANGTGGDGDESSAVSQLEDRSSYQNRGLGPVFIRA</sequence>
<comment type="caution">
    <text evidence="2">The sequence shown here is derived from an EMBL/GenBank/DDBJ whole genome shotgun (WGS) entry which is preliminary data.</text>
</comment>
<dbReference type="PANTHER" id="PTHR11028">
    <property type="entry name" value="VACUOLAR ATP SYNTHASE SUBUNIT AC39"/>
    <property type="match status" value="1"/>
</dbReference>
<gene>
    <name evidence="2" type="ORF">D9758_015242</name>
</gene>
<reference evidence="2 3" key="1">
    <citation type="journal article" date="2020" name="ISME J.">
        <title>Uncovering the hidden diversity of litter-decomposition mechanisms in mushroom-forming fungi.</title>
        <authorList>
            <person name="Floudas D."/>
            <person name="Bentzer J."/>
            <person name="Ahren D."/>
            <person name="Johansson T."/>
            <person name="Persson P."/>
            <person name="Tunlid A."/>
        </authorList>
    </citation>
    <scope>NUCLEOTIDE SEQUENCE [LARGE SCALE GENOMIC DNA]</scope>
    <source>
        <strain evidence="2 3">CBS 291.85</strain>
    </source>
</reference>